<keyword evidence="3" id="KW-0808">Transferase</keyword>
<dbReference type="STRING" id="491952.Mar181_2008"/>
<accession>F6CSY8</accession>
<dbReference type="HOGENOM" id="CLU_014042_1_0_6"/>
<dbReference type="GO" id="GO:0008168">
    <property type="term" value="F:methyltransferase activity"/>
    <property type="evidence" value="ECO:0007669"/>
    <property type="project" value="UniProtKB-KW"/>
</dbReference>
<dbReference type="KEGG" id="mpc:Mar181_2008"/>
<gene>
    <name evidence="6" type="ordered locus">Mar181_2008</name>
</gene>
<dbReference type="Pfam" id="PF10672">
    <property type="entry name" value="Methyltrans_SAM"/>
    <property type="match status" value="1"/>
</dbReference>
<dbReference type="PANTHER" id="PTHR43042">
    <property type="entry name" value="SAM-DEPENDENT METHYLTRANSFERASE"/>
    <property type="match status" value="1"/>
</dbReference>
<dbReference type="InterPro" id="IPR029063">
    <property type="entry name" value="SAM-dependent_MTases_sf"/>
</dbReference>
<keyword evidence="2 6" id="KW-0489">Methyltransferase</keyword>
<evidence type="ECO:0000256" key="1">
    <source>
        <dbReference type="ARBA" id="ARBA00022552"/>
    </source>
</evidence>
<dbReference type="SUPFAM" id="SSF53335">
    <property type="entry name" value="S-adenosyl-L-methionine-dependent methyltransferases"/>
    <property type="match status" value="1"/>
</dbReference>
<dbReference type="GO" id="GO:0032259">
    <property type="term" value="P:methylation"/>
    <property type="evidence" value="ECO:0007669"/>
    <property type="project" value="UniProtKB-KW"/>
</dbReference>
<protein>
    <submittedName>
        <fullName evidence="6">S-adenosylmethionine-dependent methyltransferase</fullName>
    </submittedName>
</protein>
<reference evidence="6 7" key="1">
    <citation type="journal article" date="2012" name="Stand. Genomic Sci.">
        <title>Complete genome sequence of Marinomonas posidonica type strain (IVIA-Po-181(T)).</title>
        <authorList>
            <person name="Lucas-Elio P."/>
            <person name="Goodwin L."/>
            <person name="Woyke T."/>
            <person name="Pitluck S."/>
            <person name="Nolan M."/>
            <person name="Kyrpides N.C."/>
            <person name="Detter J.C."/>
            <person name="Copeland A."/>
            <person name="Lu M."/>
            <person name="Bruce D."/>
            <person name="Detter C."/>
            <person name="Tapia R."/>
            <person name="Han S."/>
            <person name="Land M.L."/>
            <person name="Ivanova N."/>
            <person name="Mikhailova N."/>
            <person name="Johnston A.W."/>
            <person name="Sanchez-Amat A."/>
        </authorList>
    </citation>
    <scope>NUCLEOTIDE SEQUENCE [LARGE SCALE GENOMIC DNA]</scope>
    <source>
        <strain evidence="7">CECT 7376 / NCIMB 14433 / IVIA-Po-181</strain>
    </source>
</reference>
<evidence type="ECO:0000313" key="6">
    <source>
        <dbReference type="EMBL" id="AEF55046.1"/>
    </source>
</evidence>
<keyword evidence="7" id="KW-1185">Reference proteome</keyword>
<evidence type="ECO:0000259" key="5">
    <source>
        <dbReference type="Pfam" id="PF10672"/>
    </source>
</evidence>
<dbReference type="Gene3D" id="3.40.50.150">
    <property type="entry name" value="Vaccinia Virus protein VP39"/>
    <property type="match status" value="1"/>
</dbReference>
<dbReference type="AlphaFoldDB" id="F6CSY8"/>
<dbReference type="EMBL" id="CP002771">
    <property type="protein sequence ID" value="AEF55046.1"/>
    <property type="molecule type" value="Genomic_DNA"/>
</dbReference>
<evidence type="ECO:0000313" key="7">
    <source>
        <dbReference type="Proteomes" id="UP000009230"/>
    </source>
</evidence>
<proteinExistence type="predicted"/>
<evidence type="ECO:0000256" key="3">
    <source>
        <dbReference type="ARBA" id="ARBA00022679"/>
    </source>
</evidence>
<feature type="domain" description="S-adenosylmethionine-dependent methyltransferase" evidence="5">
    <location>
        <begin position="61"/>
        <end position="345"/>
    </location>
</feature>
<organism evidence="6 7">
    <name type="scientific">Marinomonas posidonica (strain CECT 7376 / NCIMB 14433 / IVIA-Po-181)</name>
    <dbReference type="NCBI Taxonomy" id="491952"/>
    <lineage>
        <taxon>Bacteria</taxon>
        <taxon>Pseudomonadati</taxon>
        <taxon>Pseudomonadota</taxon>
        <taxon>Gammaproteobacteria</taxon>
        <taxon>Oceanospirillales</taxon>
        <taxon>Oceanospirillaceae</taxon>
        <taxon>Marinomonas</taxon>
    </lineage>
</organism>
<dbReference type="Proteomes" id="UP000009230">
    <property type="component" value="Chromosome"/>
</dbReference>
<dbReference type="eggNOG" id="COG1092">
    <property type="taxonomic scope" value="Bacteria"/>
</dbReference>
<sequence length="349" mass="39990">MTESFGSVFFLSKSIHYGKECTNQYNTPFSQKDTMAMTPAILDTLTQHVFAQLPQTPNQVRRLFHGRGRCFEGLEQITVDFLAGQLFIALFKEISPADEHSLMERLLSWTQQEAWPTSNIKALLIQYRYRPNHPTQVLWGEGEKDLVVDEEGLKFQLTLGRNQNAGLFLDMRYGRRWVTEHSQNKRVLNLFAYTCGFSVAAIEGKAEMVVNLDMAKGALNRGRDNHRLNDHDLTKVKFFAHDIFKSWGKIKKYGHYDLIIIDPPSFQKGSFALTTDYQKILRRLPELLNENGQVLACVNDPSLPAQFLIDSMQLEAPELHFQCRLENPPEFPDIDIESGLKALIFSKST</sequence>
<keyword evidence="4" id="KW-0949">S-adenosyl-L-methionine</keyword>
<dbReference type="InterPro" id="IPR019614">
    <property type="entry name" value="SAM-dep_methyl-trfase"/>
</dbReference>
<keyword evidence="1" id="KW-0698">rRNA processing</keyword>
<evidence type="ECO:0000256" key="4">
    <source>
        <dbReference type="ARBA" id="ARBA00022691"/>
    </source>
</evidence>
<evidence type="ECO:0000256" key="2">
    <source>
        <dbReference type="ARBA" id="ARBA00022603"/>
    </source>
</evidence>
<name>F6CSY8_MARPP</name>
<dbReference type="PANTHER" id="PTHR43042:SF3">
    <property type="entry name" value="RIBOSOMAL RNA LARGE SUBUNIT METHYLTRANSFERASE YWBD-RELATED"/>
    <property type="match status" value="1"/>
</dbReference>
<dbReference type="GO" id="GO:0006364">
    <property type="term" value="P:rRNA processing"/>
    <property type="evidence" value="ECO:0007669"/>
    <property type="project" value="UniProtKB-KW"/>
</dbReference>
<dbReference type="CDD" id="cd02440">
    <property type="entry name" value="AdoMet_MTases"/>
    <property type="match status" value="1"/>
</dbReference>